<evidence type="ECO:0000313" key="1">
    <source>
        <dbReference type="EMBL" id="CAK7333306.1"/>
    </source>
</evidence>
<keyword evidence="2" id="KW-1185">Reference proteome</keyword>
<dbReference type="Proteomes" id="UP001314170">
    <property type="component" value="Unassembled WGS sequence"/>
</dbReference>
<dbReference type="AlphaFoldDB" id="A0AAV1RFF0"/>
<accession>A0AAV1RFF0</accession>
<name>A0AAV1RFF0_9ROSI</name>
<gene>
    <name evidence="1" type="ORF">DCAF_LOCUS9422</name>
</gene>
<comment type="caution">
    <text evidence="1">The sequence shown here is derived from an EMBL/GenBank/DDBJ whole genome shotgun (WGS) entry which is preliminary data.</text>
</comment>
<sequence length="120" mass="13418">MSTFDIFNLDCAEMIPNINWDLPPIYDVCSDDSFSDVDIDGTENMVKDTDEGDISAGIFYCTEDDKELSTAAIDVHPTIYGRDTCVVEIVRKLILAGHDVFMVVEQLSEDRNSILYLGPD</sequence>
<organism evidence="1 2">
    <name type="scientific">Dovyalis caffra</name>
    <dbReference type="NCBI Taxonomy" id="77055"/>
    <lineage>
        <taxon>Eukaryota</taxon>
        <taxon>Viridiplantae</taxon>
        <taxon>Streptophyta</taxon>
        <taxon>Embryophyta</taxon>
        <taxon>Tracheophyta</taxon>
        <taxon>Spermatophyta</taxon>
        <taxon>Magnoliopsida</taxon>
        <taxon>eudicotyledons</taxon>
        <taxon>Gunneridae</taxon>
        <taxon>Pentapetalae</taxon>
        <taxon>rosids</taxon>
        <taxon>fabids</taxon>
        <taxon>Malpighiales</taxon>
        <taxon>Salicaceae</taxon>
        <taxon>Flacourtieae</taxon>
        <taxon>Dovyalis</taxon>
    </lineage>
</organism>
<protein>
    <submittedName>
        <fullName evidence="1">Uncharacterized protein</fullName>
    </submittedName>
</protein>
<evidence type="ECO:0000313" key="2">
    <source>
        <dbReference type="Proteomes" id="UP001314170"/>
    </source>
</evidence>
<dbReference type="EMBL" id="CAWUPB010000913">
    <property type="protein sequence ID" value="CAK7333306.1"/>
    <property type="molecule type" value="Genomic_DNA"/>
</dbReference>
<reference evidence="1 2" key="1">
    <citation type="submission" date="2024-01" db="EMBL/GenBank/DDBJ databases">
        <authorList>
            <person name="Waweru B."/>
        </authorList>
    </citation>
    <scope>NUCLEOTIDE SEQUENCE [LARGE SCALE GENOMIC DNA]</scope>
</reference>
<proteinExistence type="predicted"/>